<dbReference type="EC" id="4.1.1.48" evidence="8"/>
<dbReference type="NCBIfam" id="NF001377">
    <property type="entry name" value="PRK00278.2-4"/>
    <property type="match status" value="1"/>
</dbReference>
<dbReference type="PANTHER" id="PTHR22854">
    <property type="entry name" value="TRYPTOPHAN BIOSYNTHESIS PROTEIN"/>
    <property type="match status" value="1"/>
</dbReference>
<dbReference type="InterPro" id="IPR013798">
    <property type="entry name" value="Indole-3-glycerol_P_synth_dom"/>
</dbReference>
<comment type="catalytic activity">
    <reaction evidence="1 8">
        <text>1-(2-carboxyphenylamino)-1-deoxy-D-ribulose 5-phosphate + H(+) = (1S,2R)-1-C-(indol-3-yl)glycerol 3-phosphate + CO2 + H2O</text>
        <dbReference type="Rhea" id="RHEA:23476"/>
        <dbReference type="ChEBI" id="CHEBI:15377"/>
        <dbReference type="ChEBI" id="CHEBI:15378"/>
        <dbReference type="ChEBI" id="CHEBI:16526"/>
        <dbReference type="ChEBI" id="CHEBI:58613"/>
        <dbReference type="ChEBI" id="CHEBI:58866"/>
        <dbReference type="EC" id="4.1.1.48"/>
    </reaction>
</comment>
<dbReference type="RefSeq" id="WP_311159481.1">
    <property type="nucleotide sequence ID" value="NZ_JAVQLW010000001.1"/>
</dbReference>
<evidence type="ECO:0000256" key="1">
    <source>
        <dbReference type="ARBA" id="ARBA00001633"/>
    </source>
</evidence>
<name>A0ABU2HQI9_9RHOB</name>
<dbReference type="HAMAP" id="MF_00134_B">
    <property type="entry name" value="IGPS_B"/>
    <property type="match status" value="1"/>
</dbReference>
<accession>A0ABU2HQI9</accession>
<dbReference type="InterPro" id="IPR001468">
    <property type="entry name" value="Indole-3-GlycerolPSynthase_CS"/>
</dbReference>
<dbReference type="Pfam" id="PF00218">
    <property type="entry name" value="IGPS"/>
    <property type="match status" value="1"/>
</dbReference>
<dbReference type="NCBIfam" id="NF001370">
    <property type="entry name" value="PRK00278.1-2"/>
    <property type="match status" value="1"/>
</dbReference>
<dbReference type="GO" id="GO:0004425">
    <property type="term" value="F:indole-3-glycerol-phosphate synthase activity"/>
    <property type="evidence" value="ECO:0007669"/>
    <property type="project" value="UniProtKB-EC"/>
</dbReference>
<evidence type="ECO:0000256" key="6">
    <source>
        <dbReference type="ARBA" id="ARBA00023141"/>
    </source>
</evidence>
<evidence type="ECO:0000256" key="2">
    <source>
        <dbReference type="ARBA" id="ARBA00004696"/>
    </source>
</evidence>
<reference evidence="11" key="1">
    <citation type="submission" date="2023-07" db="EMBL/GenBank/DDBJ databases">
        <title>Paracoccus sp. MBLB3053 whole genome sequence.</title>
        <authorList>
            <person name="Hwang C.Y."/>
            <person name="Cho E.-S."/>
            <person name="Seo M.-J."/>
        </authorList>
    </citation>
    <scope>NUCLEOTIDE SEQUENCE [LARGE SCALE GENOMIC DNA]</scope>
    <source>
        <strain evidence="11">MBLB3053</strain>
    </source>
</reference>
<dbReference type="EMBL" id="JAVQLW010000001">
    <property type="protein sequence ID" value="MDS9467303.1"/>
    <property type="molecule type" value="Genomic_DNA"/>
</dbReference>
<dbReference type="InterPro" id="IPR013785">
    <property type="entry name" value="Aldolase_TIM"/>
</dbReference>
<comment type="pathway">
    <text evidence="2 8">Amino-acid biosynthesis; L-tryptophan biosynthesis; L-tryptophan from chorismate: step 4/5.</text>
</comment>
<gene>
    <name evidence="8 10" type="primary">trpC</name>
    <name evidence="10" type="ORF">RGQ15_06910</name>
</gene>
<keyword evidence="3 8" id="KW-0028">Amino-acid biosynthesis</keyword>
<evidence type="ECO:0000313" key="10">
    <source>
        <dbReference type="EMBL" id="MDS9467303.1"/>
    </source>
</evidence>
<keyword evidence="5 8" id="KW-0822">Tryptophan biosynthesis</keyword>
<sequence length="263" mass="28379">MDILDRIKAYKLQEIAAAKAARPLAEVEAAAREASAPRGFARALTEKAATGHALIAEIKKASPSKGLIRPDFDPPALARAYQAGGAACLSVLTDGPSFQGAPEFLTAARAACDLPALRKDFLYDTYQVAEARAWGADCILIIMASLDDTLAAELEDAAFHWGMDALIEVHDEAEMERALRLKSPLVGVNNRNLKTFEISIETTLRLAPMVPQDRDLVCESGLFTPEDLNRMGDAGIRRFLIGESLMRQDDVTGATRNILGLAA</sequence>
<dbReference type="NCBIfam" id="NF001373">
    <property type="entry name" value="PRK00278.1-6"/>
    <property type="match status" value="1"/>
</dbReference>
<proteinExistence type="inferred from homology"/>
<evidence type="ECO:0000256" key="5">
    <source>
        <dbReference type="ARBA" id="ARBA00022822"/>
    </source>
</evidence>
<comment type="caution">
    <text evidence="10">The sequence shown here is derived from an EMBL/GenBank/DDBJ whole genome shotgun (WGS) entry which is preliminary data.</text>
</comment>
<dbReference type="PROSITE" id="PS00614">
    <property type="entry name" value="IGPS"/>
    <property type="match status" value="1"/>
</dbReference>
<evidence type="ECO:0000256" key="8">
    <source>
        <dbReference type="HAMAP-Rule" id="MF_00134"/>
    </source>
</evidence>
<protein>
    <recommendedName>
        <fullName evidence="8">Indole-3-glycerol phosphate synthase</fullName>
        <shortName evidence="8">IGPS</shortName>
        <ecNumber evidence="8">4.1.1.48</ecNumber>
    </recommendedName>
</protein>
<dbReference type="SUPFAM" id="SSF51366">
    <property type="entry name" value="Ribulose-phoshate binding barrel"/>
    <property type="match status" value="1"/>
</dbReference>
<dbReference type="CDD" id="cd00331">
    <property type="entry name" value="IGPS"/>
    <property type="match status" value="1"/>
</dbReference>
<evidence type="ECO:0000256" key="7">
    <source>
        <dbReference type="ARBA" id="ARBA00023239"/>
    </source>
</evidence>
<evidence type="ECO:0000256" key="3">
    <source>
        <dbReference type="ARBA" id="ARBA00022605"/>
    </source>
</evidence>
<feature type="domain" description="Indole-3-glycerol phosphate synthase" evidence="9">
    <location>
        <begin position="4"/>
        <end position="257"/>
    </location>
</feature>
<evidence type="ECO:0000256" key="4">
    <source>
        <dbReference type="ARBA" id="ARBA00022793"/>
    </source>
</evidence>
<keyword evidence="4 8" id="KW-0210">Decarboxylase</keyword>
<keyword evidence="7 8" id="KW-0456">Lyase</keyword>
<dbReference type="Proteomes" id="UP001269144">
    <property type="component" value="Unassembled WGS sequence"/>
</dbReference>
<evidence type="ECO:0000313" key="11">
    <source>
        <dbReference type="Proteomes" id="UP001269144"/>
    </source>
</evidence>
<dbReference type="Gene3D" id="3.20.20.70">
    <property type="entry name" value="Aldolase class I"/>
    <property type="match status" value="1"/>
</dbReference>
<comment type="similarity">
    <text evidence="8">Belongs to the TrpC family.</text>
</comment>
<dbReference type="InterPro" id="IPR011060">
    <property type="entry name" value="RibuloseP-bd_barrel"/>
</dbReference>
<keyword evidence="11" id="KW-1185">Reference proteome</keyword>
<evidence type="ECO:0000259" key="9">
    <source>
        <dbReference type="Pfam" id="PF00218"/>
    </source>
</evidence>
<dbReference type="PANTHER" id="PTHR22854:SF2">
    <property type="entry name" value="INDOLE-3-GLYCEROL-PHOSPHATE SYNTHASE"/>
    <property type="match status" value="1"/>
</dbReference>
<organism evidence="10 11">
    <name type="scientific">Paracoccus aurantius</name>
    <dbReference type="NCBI Taxonomy" id="3073814"/>
    <lineage>
        <taxon>Bacteria</taxon>
        <taxon>Pseudomonadati</taxon>
        <taxon>Pseudomonadota</taxon>
        <taxon>Alphaproteobacteria</taxon>
        <taxon>Rhodobacterales</taxon>
        <taxon>Paracoccaceae</taxon>
        <taxon>Paracoccus</taxon>
    </lineage>
</organism>
<keyword evidence="6 8" id="KW-0057">Aromatic amino acid biosynthesis</keyword>
<dbReference type="InterPro" id="IPR045186">
    <property type="entry name" value="Indole-3-glycerol_P_synth"/>
</dbReference>